<feature type="compositionally biased region" description="Pro residues" evidence="1">
    <location>
        <begin position="21"/>
        <end position="33"/>
    </location>
</feature>
<keyword evidence="3" id="KW-1185">Reference proteome</keyword>
<organism evidence="2 3">
    <name type="scientific">Zasmidium cellare ATCC 36951</name>
    <dbReference type="NCBI Taxonomy" id="1080233"/>
    <lineage>
        <taxon>Eukaryota</taxon>
        <taxon>Fungi</taxon>
        <taxon>Dikarya</taxon>
        <taxon>Ascomycota</taxon>
        <taxon>Pezizomycotina</taxon>
        <taxon>Dothideomycetes</taxon>
        <taxon>Dothideomycetidae</taxon>
        <taxon>Mycosphaerellales</taxon>
        <taxon>Mycosphaerellaceae</taxon>
        <taxon>Zasmidium</taxon>
    </lineage>
</organism>
<accession>A0A6A6C794</accession>
<reference evidence="2" key="1">
    <citation type="journal article" date="2020" name="Stud. Mycol.">
        <title>101 Dothideomycetes genomes: a test case for predicting lifestyles and emergence of pathogens.</title>
        <authorList>
            <person name="Haridas S."/>
            <person name="Albert R."/>
            <person name="Binder M."/>
            <person name="Bloem J."/>
            <person name="Labutti K."/>
            <person name="Salamov A."/>
            <person name="Andreopoulos B."/>
            <person name="Baker S."/>
            <person name="Barry K."/>
            <person name="Bills G."/>
            <person name="Bluhm B."/>
            <person name="Cannon C."/>
            <person name="Castanera R."/>
            <person name="Culley D."/>
            <person name="Daum C."/>
            <person name="Ezra D."/>
            <person name="Gonzalez J."/>
            <person name="Henrissat B."/>
            <person name="Kuo A."/>
            <person name="Liang C."/>
            <person name="Lipzen A."/>
            <person name="Lutzoni F."/>
            <person name="Magnuson J."/>
            <person name="Mondo S."/>
            <person name="Nolan M."/>
            <person name="Ohm R."/>
            <person name="Pangilinan J."/>
            <person name="Park H.-J."/>
            <person name="Ramirez L."/>
            <person name="Alfaro M."/>
            <person name="Sun H."/>
            <person name="Tritt A."/>
            <person name="Yoshinaga Y."/>
            <person name="Zwiers L.-H."/>
            <person name="Turgeon B."/>
            <person name="Goodwin S."/>
            <person name="Spatafora J."/>
            <person name="Crous P."/>
            <person name="Grigoriev I."/>
        </authorList>
    </citation>
    <scope>NUCLEOTIDE SEQUENCE</scope>
    <source>
        <strain evidence="2">ATCC 36951</strain>
    </source>
</reference>
<evidence type="ECO:0000313" key="3">
    <source>
        <dbReference type="Proteomes" id="UP000799537"/>
    </source>
</evidence>
<evidence type="ECO:0000313" key="2">
    <source>
        <dbReference type="EMBL" id="KAF2162915.1"/>
    </source>
</evidence>
<dbReference type="GeneID" id="54561531"/>
<evidence type="ECO:0008006" key="4">
    <source>
        <dbReference type="Google" id="ProtNLM"/>
    </source>
</evidence>
<dbReference type="RefSeq" id="XP_033663804.1">
    <property type="nucleotide sequence ID" value="XM_033808259.1"/>
</dbReference>
<dbReference type="AlphaFoldDB" id="A0A6A6C794"/>
<proteinExistence type="predicted"/>
<feature type="region of interest" description="Disordered" evidence="1">
    <location>
        <begin position="15"/>
        <end position="37"/>
    </location>
</feature>
<dbReference type="Proteomes" id="UP000799537">
    <property type="component" value="Unassembled WGS sequence"/>
</dbReference>
<sequence length="170" mass="19045">MQTESRLRDLYLLSLPSTNPQEPPLPNTTPPSPENQKTITHLQSLSLAHISAINTRSLHATHPAWTTLSPNFMGDVRAVCMKSPRRLDRNSYLAEYRWLTTIRPEYHLEVKGISTELKARGKGAVTLNLENTGNPVGVVRVIVVIVEWRRDGGDGEWECVEVRAARGPEV</sequence>
<dbReference type="EMBL" id="ML993611">
    <property type="protein sequence ID" value="KAF2162915.1"/>
    <property type="molecule type" value="Genomic_DNA"/>
</dbReference>
<gene>
    <name evidence="2" type="ORF">M409DRAFT_26767</name>
</gene>
<name>A0A6A6C794_ZASCE</name>
<evidence type="ECO:0000256" key="1">
    <source>
        <dbReference type="SAM" id="MobiDB-lite"/>
    </source>
</evidence>
<protein>
    <recommendedName>
        <fullName evidence="4">DUF4440 domain-containing protein</fullName>
    </recommendedName>
</protein>